<comment type="caution">
    <text evidence="2">The sequence shown here is derived from an EMBL/GenBank/DDBJ whole genome shotgun (WGS) entry which is preliminary data.</text>
</comment>
<gene>
    <name evidence="2" type="ORF">ACFOW8_11860</name>
</gene>
<keyword evidence="3" id="KW-1185">Reference proteome</keyword>
<organism evidence="2 3">
    <name type="scientific">Nocardia rhizosphaerae</name>
    <dbReference type="NCBI Taxonomy" id="1691571"/>
    <lineage>
        <taxon>Bacteria</taxon>
        <taxon>Bacillati</taxon>
        <taxon>Actinomycetota</taxon>
        <taxon>Actinomycetes</taxon>
        <taxon>Mycobacteriales</taxon>
        <taxon>Nocardiaceae</taxon>
        <taxon>Nocardia</taxon>
    </lineage>
</organism>
<evidence type="ECO:0000313" key="2">
    <source>
        <dbReference type="EMBL" id="MFC4125626.1"/>
    </source>
</evidence>
<proteinExistence type="predicted"/>
<name>A0ABV8L4K1_9NOCA</name>
<dbReference type="EMBL" id="JBHSBA010000005">
    <property type="protein sequence ID" value="MFC4125626.1"/>
    <property type="molecule type" value="Genomic_DNA"/>
</dbReference>
<dbReference type="Gene3D" id="3.30.505.50">
    <property type="entry name" value="Sigma 54 modulation/S30EA ribosomal protein, C-terminal domain"/>
    <property type="match status" value="1"/>
</dbReference>
<reference evidence="3" key="1">
    <citation type="journal article" date="2019" name="Int. J. Syst. Evol. Microbiol.">
        <title>The Global Catalogue of Microorganisms (GCM) 10K type strain sequencing project: providing services to taxonomists for standard genome sequencing and annotation.</title>
        <authorList>
            <consortium name="The Broad Institute Genomics Platform"/>
            <consortium name="The Broad Institute Genome Sequencing Center for Infectious Disease"/>
            <person name="Wu L."/>
            <person name="Ma J."/>
        </authorList>
    </citation>
    <scope>NUCLEOTIDE SEQUENCE [LARGE SCALE GENOMIC DNA]</scope>
    <source>
        <strain evidence="3">CGMCC 4.7204</strain>
    </source>
</reference>
<dbReference type="InterPro" id="IPR032528">
    <property type="entry name" value="Ribosom_S30AE_C"/>
</dbReference>
<sequence>MRTINGIGRALRAASLSATGCVRISRRDLSGVLYQVNATVDGRLCRVQIMGPAAAVIERFSHHVDSVRARRAAGFLPYPHNHVLFVPTTPQPIVRRKPVRLLTLSAGAATEIMYRMDFATFLFRDAETGVDAVVYRVGDQQVGLMRRSHVSTAGTASRRIVVDSGVAETIPEPAAADRLCRHGLPSLFFVDPATARGRLLYRRFDGHLSLLEACDRT</sequence>
<dbReference type="Proteomes" id="UP001595767">
    <property type="component" value="Unassembled WGS sequence"/>
</dbReference>
<feature type="domain" description="Sigma 54 modulation/S30EA ribosomal protein C-terminal" evidence="1">
    <location>
        <begin position="91"/>
        <end position="144"/>
    </location>
</feature>
<protein>
    <submittedName>
        <fullName evidence="2">Sigma 54 modulation/S30EA ribosomal C-terminal domain-containing protein</fullName>
    </submittedName>
</protein>
<dbReference type="InterPro" id="IPR038416">
    <property type="entry name" value="Ribosom_S30AE_C_sf"/>
</dbReference>
<evidence type="ECO:0000313" key="3">
    <source>
        <dbReference type="Proteomes" id="UP001595767"/>
    </source>
</evidence>
<dbReference type="Pfam" id="PF16321">
    <property type="entry name" value="Ribosom_S30AE_C"/>
    <property type="match status" value="1"/>
</dbReference>
<accession>A0ABV8L4K1</accession>
<evidence type="ECO:0000259" key="1">
    <source>
        <dbReference type="Pfam" id="PF16321"/>
    </source>
</evidence>
<dbReference type="RefSeq" id="WP_378549997.1">
    <property type="nucleotide sequence ID" value="NZ_JBHSBA010000005.1"/>
</dbReference>